<feature type="domain" description="Reverse transcriptase Ty1/copia-type" evidence="1">
    <location>
        <begin position="1"/>
        <end position="55"/>
    </location>
</feature>
<evidence type="ECO:0000313" key="2">
    <source>
        <dbReference type="EMBL" id="KAE8661693.1"/>
    </source>
</evidence>
<organism evidence="2 3">
    <name type="scientific">Hibiscus syriacus</name>
    <name type="common">Rose of Sharon</name>
    <dbReference type="NCBI Taxonomy" id="106335"/>
    <lineage>
        <taxon>Eukaryota</taxon>
        <taxon>Viridiplantae</taxon>
        <taxon>Streptophyta</taxon>
        <taxon>Embryophyta</taxon>
        <taxon>Tracheophyta</taxon>
        <taxon>Spermatophyta</taxon>
        <taxon>Magnoliopsida</taxon>
        <taxon>eudicotyledons</taxon>
        <taxon>Gunneridae</taxon>
        <taxon>Pentapetalae</taxon>
        <taxon>rosids</taxon>
        <taxon>malvids</taxon>
        <taxon>Malvales</taxon>
        <taxon>Malvaceae</taxon>
        <taxon>Malvoideae</taxon>
        <taxon>Hibiscus</taxon>
    </lineage>
</organism>
<accession>A0A6A2WN06</accession>
<dbReference type="AlphaFoldDB" id="A0A6A2WN06"/>
<gene>
    <name evidence="2" type="ORF">F3Y22_tig00113725pilonHSYRG01887</name>
</gene>
<dbReference type="CDD" id="cd09272">
    <property type="entry name" value="RNase_HI_RT_Ty1"/>
    <property type="match status" value="1"/>
</dbReference>
<dbReference type="Pfam" id="PF07727">
    <property type="entry name" value="RVT_2"/>
    <property type="match status" value="1"/>
</dbReference>
<dbReference type="Proteomes" id="UP000436088">
    <property type="component" value="Unassembled WGS sequence"/>
</dbReference>
<dbReference type="EMBL" id="VEPZ02001720">
    <property type="protein sequence ID" value="KAE8661693.1"/>
    <property type="molecule type" value="Genomic_DNA"/>
</dbReference>
<reference evidence="2" key="1">
    <citation type="submission" date="2019-09" db="EMBL/GenBank/DDBJ databases">
        <title>Draft genome information of white flower Hibiscus syriacus.</title>
        <authorList>
            <person name="Kim Y.-M."/>
        </authorList>
    </citation>
    <scope>NUCLEOTIDE SEQUENCE [LARGE SCALE GENOMIC DNA]</scope>
    <source>
        <strain evidence="2">YM2019G1</strain>
    </source>
</reference>
<evidence type="ECO:0000259" key="1">
    <source>
        <dbReference type="Pfam" id="PF07727"/>
    </source>
</evidence>
<keyword evidence="3" id="KW-1185">Reference proteome</keyword>
<dbReference type="PANTHER" id="PTHR11439">
    <property type="entry name" value="GAG-POL-RELATED RETROTRANSPOSON"/>
    <property type="match status" value="1"/>
</dbReference>
<proteinExistence type="predicted"/>
<dbReference type="PANTHER" id="PTHR11439:SF517">
    <property type="entry name" value="CYSTEINE-RICH RLK (RECEPTOR-LIKE PROTEIN KINASE) 8"/>
    <property type="match status" value="1"/>
</dbReference>
<comment type="caution">
    <text evidence="2">The sequence shown here is derived from an EMBL/GenBank/DDBJ whole genome shotgun (WGS) entry which is preliminary data.</text>
</comment>
<sequence>MFNEFKDVMMKEFEITDMKLMTYYIGIEVKQQKDEIFISQENYTKEILKKFKMENFGLVSRYMKSPTTTYFKAANRIFRYLKGTIDFSLLYSVYNDYKLVGYNDNDWVGAIDNRRSTTRFVFFMGDTAFTWMSKKRLIVTFSTCEAKYVAATTYICHAIWLRNLLNEINLIQEEPTKDCVDNKMSHNNIDRDIRIPEEPYPTRKANSLYKKRELKSKLSYDFVRFTSTNPRLNKSYKAGFMFANILFENFQEFISAATLTIPS</sequence>
<name>A0A6A2WN06_HIBSY</name>
<protein>
    <recommendedName>
        <fullName evidence="1">Reverse transcriptase Ty1/copia-type domain-containing protein</fullName>
    </recommendedName>
</protein>
<evidence type="ECO:0000313" key="3">
    <source>
        <dbReference type="Proteomes" id="UP000436088"/>
    </source>
</evidence>
<dbReference type="InterPro" id="IPR013103">
    <property type="entry name" value="RVT_2"/>
</dbReference>